<evidence type="ECO:0000256" key="8">
    <source>
        <dbReference type="SAM" id="MobiDB-lite"/>
    </source>
</evidence>
<dbReference type="GO" id="GO:0030970">
    <property type="term" value="P:retrograde protein transport, ER to cytosol"/>
    <property type="evidence" value="ECO:0007669"/>
    <property type="project" value="TreeGrafter"/>
</dbReference>
<dbReference type="InterPro" id="IPR009011">
    <property type="entry name" value="Man6P_isomerase_rcpt-bd_dom_sf"/>
</dbReference>
<feature type="compositionally biased region" description="Low complexity" evidence="8">
    <location>
        <begin position="348"/>
        <end position="363"/>
    </location>
</feature>
<keyword evidence="6" id="KW-1015">Disulfide bond</keyword>
<keyword evidence="5 7" id="KW-0256">Endoplasmic reticulum</keyword>
<feature type="signal peptide" evidence="9">
    <location>
        <begin position="1"/>
        <end position="17"/>
    </location>
</feature>
<dbReference type="RefSeq" id="XP_035320637.1">
    <property type="nucleotide sequence ID" value="XM_035469543.1"/>
</dbReference>
<evidence type="ECO:0000256" key="5">
    <source>
        <dbReference type="ARBA" id="ARBA00022824"/>
    </source>
</evidence>
<comment type="caution">
    <text evidence="11">The sequence shown here is derived from an EMBL/GenBank/DDBJ whole genome shotgun (WGS) entry which is preliminary data.</text>
</comment>
<feature type="region of interest" description="Disordered" evidence="8">
    <location>
        <begin position="408"/>
        <end position="444"/>
    </location>
</feature>
<dbReference type="GO" id="GO:0030968">
    <property type="term" value="P:endoplasmic reticulum unfolded protein response"/>
    <property type="evidence" value="ECO:0007669"/>
    <property type="project" value="UniProtKB-UniRule"/>
</dbReference>
<organism evidence="11 12">
    <name type="scientific">Geosmithia morbida</name>
    <dbReference type="NCBI Taxonomy" id="1094350"/>
    <lineage>
        <taxon>Eukaryota</taxon>
        <taxon>Fungi</taxon>
        <taxon>Dikarya</taxon>
        <taxon>Ascomycota</taxon>
        <taxon>Pezizomycotina</taxon>
        <taxon>Sordariomycetes</taxon>
        <taxon>Hypocreomycetidae</taxon>
        <taxon>Hypocreales</taxon>
        <taxon>Bionectriaceae</taxon>
        <taxon>Geosmithia</taxon>
    </lineage>
</organism>
<dbReference type="PANTHER" id="PTHR15414:SF0">
    <property type="entry name" value="ENDOPLASMIC RETICULUM LECTIN 1"/>
    <property type="match status" value="1"/>
</dbReference>
<dbReference type="InterPro" id="IPR045149">
    <property type="entry name" value="OS-9-like"/>
</dbReference>
<dbReference type="GO" id="GO:0005788">
    <property type="term" value="C:endoplasmic reticulum lumen"/>
    <property type="evidence" value="ECO:0007669"/>
    <property type="project" value="UniProtKB-UniRule"/>
</dbReference>
<dbReference type="Proteomes" id="UP000749293">
    <property type="component" value="Unassembled WGS sequence"/>
</dbReference>
<name>A0A9P5D3P1_9HYPO</name>
<dbReference type="OrthoDB" id="448954at2759"/>
<keyword evidence="3 9" id="KW-0732">Signal</keyword>
<feature type="region of interest" description="Disordered" evidence="8">
    <location>
        <begin position="500"/>
        <end position="567"/>
    </location>
</feature>
<evidence type="ECO:0000256" key="9">
    <source>
        <dbReference type="SAM" id="SignalP"/>
    </source>
</evidence>
<comment type="function">
    <text evidence="7">Lectin involved in the quality control of the secretory pathway. As a member of the endoplasmic reticulum-associated degradation lumenal (ERAD-L) surveillance system, targets misfolded endoplasmic reticulum lumenal glycoproteins for degradation.</text>
</comment>
<feature type="domain" description="MRH" evidence="10">
    <location>
        <begin position="145"/>
        <end position="307"/>
    </location>
</feature>
<evidence type="ECO:0000256" key="1">
    <source>
        <dbReference type="ARBA" id="ARBA00004367"/>
    </source>
</evidence>
<dbReference type="Pfam" id="PF07915">
    <property type="entry name" value="PRKCSH"/>
    <property type="match status" value="1"/>
</dbReference>
<proteinExistence type="inferred from homology"/>
<dbReference type="EMBL" id="JAANYQ010000010">
    <property type="protein sequence ID" value="KAF4121985.1"/>
    <property type="molecule type" value="Genomic_DNA"/>
</dbReference>
<feature type="region of interest" description="Disordered" evidence="8">
    <location>
        <begin position="201"/>
        <end position="244"/>
    </location>
</feature>
<protein>
    <recommendedName>
        <fullName evidence="7">Endoplasmic reticulum lectin</fullName>
    </recommendedName>
    <alternativeName>
        <fullName evidence="7">Protein OS-9 homolog</fullName>
    </alternativeName>
</protein>
<feature type="compositionally biased region" description="Basic and acidic residues" evidence="8">
    <location>
        <begin position="504"/>
        <end position="541"/>
    </location>
</feature>
<keyword evidence="7" id="KW-0472">Membrane</keyword>
<feature type="compositionally biased region" description="Basic and acidic residues" evidence="8">
    <location>
        <begin position="548"/>
        <end position="567"/>
    </location>
</feature>
<comment type="subcellular location">
    <subcellularLocation>
        <location evidence="1 7">Endoplasmic reticulum membrane</location>
        <topology evidence="1 7">Peripheral membrane protein</topology>
        <orientation evidence="1 7">Lumenal side</orientation>
    </subcellularLocation>
</comment>
<reference evidence="11" key="1">
    <citation type="submission" date="2020-03" db="EMBL/GenBank/DDBJ databases">
        <title>Site-based positive gene gene selection in Geosmithia morbida across the United States reveals a broad range of putative effectors and factors for local host and environmental adapation.</title>
        <authorList>
            <person name="Onufrak A."/>
            <person name="Murdoch R.W."/>
            <person name="Gazis R."/>
            <person name="Huff M."/>
            <person name="Staton M."/>
            <person name="Klingeman W."/>
            <person name="Hadziabdic D."/>
        </authorList>
    </citation>
    <scope>NUCLEOTIDE SEQUENCE</scope>
    <source>
        <strain evidence="11">1262</strain>
    </source>
</reference>
<accession>A0A9P5D3P1</accession>
<feature type="compositionally biased region" description="Basic and acidic residues" evidence="8">
    <location>
        <begin position="231"/>
        <end position="244"/>
    </location>
</feature>
<comment type="similarity">
    <text evidence="2 7">Belongs to the OS-9 family.</text>
</comment>
<evidence type="ECO:0000313" key="11">
    <source>
        <dbReference type="EMBL" id="KAF4121985.1"/>
    </source>
</evidence>
<dbReference type="GO" id="GO:0005789">
    <property type="term" value="C:endoplasmic reticulum membrane"/>
    <property type="evidence" value="ECO:0007669"/>
    <property type="project" value="UniProtKB-SubCell"/>
</dbReference>
<dbReference type="GO" id="GO:0030246">
    <property type="term" value="F:carbohydrate binding"/>
    <property type="evidence" value="ECO:0007669"/>
    <property type="project" value="UniProtKB-UniRule"/>
</dbReference>
<evidence type="ECO:0000256" key="3">
    <source>
        <dbReference type="ARBA" id="ARBA00022729"/>
    </source>
</evidence>
<keyword evidence="12" id="KW-1185">Reference proteome</keyword>
<evidence type="ECO:0000256" key="2">
    <source>
        <dbReference type="ARBA" id="ARBA00009918"/>
    </source>
</evidence>
<evidence type="ECO:0000313" key="12">
    <source>
        <dbReference type="Proteomes" id="UP000749293"/>
    </source>
</evidence>
<dbReference type="InterPro" id="IPR012913">
    <property type="entry name" value="OS9-like_dom"/>
</dbReference>
<dbReference type="PROSITE" id="PS51914">
    <property type="entry name" value="MRH"/>
    <property type="match status" value="1"/>
</dbReference>
<feature type="chain" id="PRO_5040346556" description="Endoplasmic reticulum lectin" evidence="9">
    <location>
        <begin position="18"/>
        <end position="567"/>
    </location>
</feature>
<sequence>MRLALLAGLLQLSDVRARSFSVHDDLLAFPQFDVIFSDGWVSKSDAQALIKGEAPPGATASSSDLSEATAARSGIPEDEGGTDEIARREYKIMNLSSREYLCTIPVLQRPTGDDQTLNELAKAEEAKELSRATASGWELLGDLEGRCLYFGSGWWTYKFCKNREIVQFHAAAVNVPGQPPRRDPSTIEFVLGSVPTIPMSSTYNRQQQQQQSHDGGGGNEDGQQDSSNDNDNDRKPLPAEVQTKGEQRYLVQRLEAGTVCDLTGRERTIEVQYHCVPGLSDAKISWIKEVTICAYLMVVNTPHLCNDVAFLPPKETTANPISCQPIGGIDGQPLLDDAKVKMYKPGADAGAAADGDKTAAAAAADDDEGGRDDVAGVSEPDDAEQQPLPAPPQPKVVGGVVVGARHVLSSGDEDGKPPMELSRPKASVPKGGGPGSGAAADEGTVAELVAQAAKKAKGGKTQVMTPEQLEDLDVDPQVIAEMRVEVERLAGQAGWRIEIVDLPNDDREIRGYIDDEPEQAHEAEGDGTKKDEERQGQKQGDDDGAEGQGERRKDGSQEQMFRDRDEL</sequence>
<dbReference type="InterPro" id="IPR044865">
    <property type="entry name" value="MRH_dom"/>
</dbReference>
<evidence type="ECO:0000256" key="4">
    <source>
        <dbReference type="ARBA" id="ARBA00022734"/>
    </source>
</evidence>
<dbReference type="Gene3D" id="2.70.130.10">
    <property type="entry name" value="Mannose-6-phosphate receptor binding domain"/>
    <property type="match status" value="1"/>
</dbReference>
<dbReference type="AlphaFoldDB" id="A0A9P5D3P1"/>
<gene>
    <name evidence="11" type="ORF">GMORB2_7578</name>
</gene>
<feature type="region of interest" description="Disordered" evidence="8">
    <location>
        <begin position="53"/>
        <end position="83"/>
    </location>
</feature>
<dbReference type="PANTHER" id="PTHR15414">
    <property type="entry name" value="OS-9-RELATED"/>
    <property type="match status" value="1"/>
</dbReference>
<evidence type="ECO:0000256" key="7">
    <source>
        <dbReference type="RuleBase" id="RU369099"/>
    </source>
</evidence>
<dbReference type="GeneID" id="55973801"/>
<evidence type="ECO:0000256" key="6">
    <source>
        <dbReference type="ARBA" id="ARBA00023157"/>
    </source>
</evidence>
<evidence type="ECO:0000259" key="10">
    <source>
        <dbReference type="PROSITE" id="PS51914"/>
    </source>
</evidence>
<keyword evidence="4 7" id="KW-0430">Lectin</keyword>
<feature type="region of interest" description="Disordered" evidence="8">
    <location>
        <begin position="348"/>
        <end position="395"/>
    </location>
</feature>